<reference evidence="4" key="1">
    <citation type="submission" date="2018-03" db="EMBL/GenBank/DDBJ databases">
        <title>New taxa in the Lactobacillus gasseri group.</title>
        <authorList>
            <person name="Tanizawa Y."/>
            <person name="Tohno M."/>
            <person name="Endo A."/>
            <person name="Arita M."/>
        </authorList>
    </citation>
    <scope>NUCLEOTIDE SEQUENCE [LARGE SCALE GENOMIC DNA]</scope>
    <source>
        <strain evidence="4">DSM 24759</strain>
    </source>
</reference>
<protein>
    <recommendedName>
        <fullName evidence="1">UPF0346 protein LrDSM24759_09630</fullName>
    </recommendedName>
</protein>
<dbReference type="Gene3D" id="1.10.150.260">
    <property type="entry name" value="YozE SAM-like"/>
    <property type="match status" value="1"/>
</dbReference>
<dbReference type="OrthoDB" id="2242851at2"/>
<dbReference type="Proteomes" id="UP000257317">
    <property type="component" value="Unassembled WGS sequence"/>
</dbReference>
<name>A0A2Z6TTK7_9LACO</name>
<organism evidence="3 4">
    <name type="scientific">Lactobacillus rodentium</name>
    <dbReference type="NCBI Taxonomy" id="947835"/>
    <lineage>
        <taxon>Bacteria</taxon>
        <taxon>Bacillati</taxon>
        <taxon>Bacillota</taxon>
        <taxon>Bacilli</taxon>
        <taxon>Lactobacillales</taxon>
        <taxon>Lactobacillaceae</taxon>
        <taxon>Lactobacillus</taxon>
    </lineage>
</organism>
<sequence>MAYRESFYQFLMTQRNPDSHAEIAQFANNAQHDSQFPKHEEDYDKISEYLELNASYLPSMSIFDEAYESYVEHMHNK</sequence>
<evidence type="ECO:0000256" key="1">
    <source>
        <dbReference type="HAMAP-Rule" id="MF_01538"/>
    </source>
</evidence>
<dbReference type="PIRSF" id="PIRSF037262">
    <property type="entry name" value="UCP037262"/>
    <property type="match status" value="1"/>
</dbReference>
<evidence type="ECO:0000313" key="4">
    <source>
        <dbReference type="Proteomes" id="UP000257317"/>
    </source>
</evidence>
<comment type="caution">
    <text evidence="3">The sequence shown here is derived from an EMBL/GenBank/DDBJ whole genome shotgun (WGS) entry which is preliminary data.</text>
</comment>
<dbReference type="InterPro" id="IPR010673">
    <property type="entry name" value="UPF0346"/>
</dbReference>
<dbReference type="EMBL" id="BFBY01000006">
    <property type="protein sequence ID" value="GBG05049.1"/>
    <property type="molecule type" value="Genomic_DNA"/>
</dbReference>
<evidence type="ECO:0000313" key="3">
    <source>
        <dbReference type="EMBL" id="GBG05049.1"/>
    </source>
</evidence>
<feature type="domain" description="YozE SAM-like" evidence="2">
    <location>
        <begin position="6"/>
        <end position="71"/>
    </location>
</feature>
<dbReference type="NCBIfam" id="NF010193">
    <property type="entry name" value="PRK13672.1"/>
    <property type="match status" value="1"/>
</dbReference>
<dbReference type="Pfam" id="PF06855">
    <property type="entry name" value="YozE_SAM_like"/>
    <property type="match status" value="1"/>
</dbReference>
<dbReference type="RefSeq" id="WP_117118375.1">
    <property type="nucleotide sequence ID" value="NZ_BFBY01000006.1"/>
</dbReference>
<dbReference type="InterPro" id="IPR036806">
    <property type="entry name" value="YozE_SAM-like_sf"/>
</dbReference>
<dbReference type="AlphaFoldDB" id="A0A2Z6TTK7"/>
<proteinExistence type="inferred from homology"/>
<gene>
    <name evidence="3" type="ORF">LrDSM24759_09630</name>
</gene>
<dbReference type="InterPro" id="IPR023089">
    <property type="entry name" value="YozE_SAM-like"/>
</dbReference>
<comment type="similarity">
    <text evidence="1">Belongs to the UPF0346 family.</text>
</comment>
<evidence type="ECO:0000259" key="2">
    <source>
        <dbReference type="Pfam" id="PF06855"/>
    </source>
</evidence>
<dbReference type="HAMAP" id="MF_01538">
    <property type="entry name" value="UPF0346"/>
    <property type="match status" value="1"/>
</dbReference>
<accession>A0A2Z6TTK7</accession>
<dbReference type="SUPFAM" id="SSF140652">
    <property type="entry name" value="YozE-like"/>
    <property type="match status" value="1"/>
</dbReference>
<keyword evidence="4" id="KW-1185">Reference proteome</keyword>